<keyword evidence="3" id="KW-0539">Nucleus</keyword>
<comment type="subcellular location">
    <subcellularLocation>
        <location evidence="1">Nucleus</location>
    </subcellularLocation>
</comment>
<dbReference type="STRING" id="10195.A0A3M7QQZ3"/>
<protein>
    <submittedName>
        <fullName evidence="5">DNA-directed RNA polymerase III subunit RPC7-like</fullName>
    </submittedName>
</protein>
<evidence type="ECO:0000256" key="1">
    <source>
        <dbReference type="ARBA" id="ARBA00004123"/>
    </source>
</evidence>
<dbReference type="PANTHER" id="PTHR15367:SF2">
    <property type="entry name" value="DNA-DIRECTED RNA POLYMERASE III SUBUNIT"/>
    <property type="match status" value="1"/>
</dbReference>
<comment type="caution">
    <text evidence="5">The sequence shown here is derived from an EMBL/GenBank/DDBJ whole genome shotgun (WGS) entry which is preliminary data.</text>
</comment>
<dbReference type="EMBL" id="REGN01005332">
    <property type="protein sequence ID" value="RNA13770.1"/>
    <property type="molecule type" value="Genomic_DNA"/>
</dbReference>
<dbReference type="GO" id="GO:0006383">
    <property type="term" value="P:transcription by RNA polymerase III"/>
    <property type="evidence" value="ECO:0007669"/>
    <property type="project" value="InterPro"/>
</dbReference>
<organism evidence="5 6">
    <name type="scientific">Brachionus plicatilis</name>
    <name type="common">Marine rotifer</name>
    <name type="synonym">Brachionus muelleri</name>
    <dbReference type="NCBI Taxonomy" id="10195"/>
    <lineage>
        <taxon>Eukaryota</taxon>
        <taxon>Metazoa</taxon>
        <taxon>Spiralia</taxon>
        <taxon>Gnathifera</taxon>
        <taxon>Rotifera</taxon>
        <taxon>Eurotatoria</taxon>
        <taxon>Monogononta</taxon>
        <taxon>Pseudotrocha</taxon>
        <taxon>Ploima</taxon>
        <taxon>Brachionidae</taxon>
        <taxon>Brachionus</taxon>
    </lineage>
</organism>
<comment type="similarity">
    <text evidence="2">Belongs to the eukaryotic RPC7 RNA polymerase subunit family.</text>
</comment>
<dbReference type="Pfam" id="PF11705">
    <property type="entry name" value="RNA_pol_3_Rpc31"/>
    <property type="match status" value="1"/>
</dbReference>
<accession>A0A3M7QQZ3</accession>
<keyword evidence="5" id="KW-0240">DNA-directed RNA polymerase</keyword>
<dbReference type="AlphaFoldDB" id="A0A3M7QQZ3"/>
<dbReference type="GO" id="GO:0005666">
    <property type="term" value="C:RNA polymerase III complex"/>
    <property type="evidence" value="ECO:0007669"/>
    <property type="project" value="TreeGrafter"/>
</dbReference>
<keyword evidence="5" id="KW-0804">Transcription</keyword>
<evidence type="ECO:0000256" key="4">
    <source>
        <dbReference type="SAM" id="MobiDB-lite"/>
    </source>
</evidence>
<dbReference type="Proteomes" id="UP000276133">
    <property type="component" value="Unassembled WGS sequence"/>
</dbReference>
<reference evidence="5 6" key="1">
    <citation type="journal article" date="2018" name="Sci. Rep.">
        <title>Genomic signatures of local adaptation to the degree of environmental predictability in rotifers.</title>
        <authorList>
            <person name="Franch-Gras L."/>
            <person name="Hahn C."/>
            <person name="Garcia-Roger E.M."/>
            <person name="Carmona M.J."/>
            <person name="Serra M."/>
            <person name="Gomez A."/>
        </authorList>
    </citation>
    <scope>NUCLEOTIDE SEQUENCE [LARGE SCALE GENOMIC DNA]</scope>
    <source>
        <strain evidence="5">HYR1</strain>
    </source>
</reference>
<keyword evidence="6" id="KW-1185">Reference proteome</keyword>
<feature type="compositionally biased region" description="Acidic residues" evidence="4">
    <location>
        <begin position="136"/>
        <end position="148"/>
    </location>
</feature>
<dbReference type="InterPro" id="IPR024661">
    <property type="entry name" value="RNA_pol_III_Rpc31"/>
</dbReference>
<name>A0A3M7QQZ3_BRAPC</name>
<sequence length="201" mass="23869">MDVFQPPPLYPTLLSRPLNLEKNGFFETQLQIKKKFRNLIQQSFFYIDSTHSIPKKGDFETTIERYSDRFSKSKKKDFGKFKPDWSRLPKELKHFYEKDRKKPKRKQVAPNLVKSKIKRMNEDDDIDKLVETISKDEEEDKEEVEEDEEKKKEAASEEENEEIEGDEEDVEEENDYIDNYFDNGETYGDEDLGGDDEGPVY</sequence>
<dbReference type="PANTHER" id="PTHR15367">
    <property type="entry name" value="DNA-DIRECTED RNA POLYMERASE III"/>
    <property type="match status" value="1"/>
</dbReference>
<proteinExistence type="inferred from homology"/>
<evidence type="ECO:0000313" key="6">
    <source>
        <dbReference type="Proteomes" id="UP000276133"/>
    </source>
</evidence>
<evidence type="ECO:0000256" key="2">
    <source>
        <dbReference type="ARBA" id="ARBA00008352"/>
    </source>
</evidence>
<feature type="compositionally biased region" description="Acidic residues" evidence="4">
    <location>
        <begin position="187"/>
        <end position="201"/>
    </location>
</feature>
<evidence type="ECO:0000313" key="5">
    <source>
        <dbReference type="EMBL" id="RNA13770.1"/>
    </source>
</evidence>
<feature type="region of interest" description="Disordered" evidence="4">
    <location>
        <begin position="125"/>
        <end position="201"/>
    </location>
</feature>
<gene>
    <name evidence="5" type="ORF">BpHYR1_018816</name>
</gene>
<feature type="compositionally biased region" description="Acidic residues" evidence="4">
    <location>
        <begin position="156"/>
        <end position="176"/>
    </location>
</feature>
<dbReference type="OrthoDB" id="66964at2759"/>
<evidence type="ECO:0000256" key="3">
    <source>
        <dbReference type="ARBA" id="ARBA00023242"/>
    </source>
</evidence>